<dbReference type="InterPro" id="IPR020904">
    <property type="entry name" value="Sc_DH/Rdtase_CS"/>
</dbReference>
<comment type="similarity">
    <text evidence="1">Belongs to the short-chain dehydrogenases/reductases (SDR) family.</text>
</comment>
<dbReference type="InterPro" id="IPR057326">
    <property type="entry name" value="KR_dom"/>
</dbReference>
<dbReference type="PROSITE" id="PS00061">
    <property type="entry name" value="ADH_SHORT"/>
    <property type="match status" value="1"/>
</dbReference>
<gene>
    <name evidence="3" type="ORF">DEM25_006295</name>
</gene>
<keyword evidence="4" id="KW-1185">Reference proteome</keyword>
<name>A0A3A8AFR3_9HYPH</name>
<organism evidence="3 4">
    <name type="scientific">Oceaniradius stylonematis</name>
    <dbReference type="NCBI Taxonomy" id="2184161"/>
    <lineage>
        <taxon>Bacteria</taxon>
        <taxon>Pseudomonadati</taxon>
        <taxon>Pseudomonadota</taxon>
        <taxon>Alphaproteobacteria</taxon>
        <taxon>Hyphomicrobiales</taxon>
        <taxon>Ahrensiaceae</taxon>
        <taxon>Oceaniradius</taxon>
    </lineage>
</organism>
<dbReference type="SMART" id="SM00822">
    <property type="entry name" value="PKS_KR"/>
    <property type="match status" value="1"/>
</dbReference>
<evidence type="ECO:0000259" key="2">
    <source>
        <dbReference type="SMART" id="SM00822"/>
    </source>
</evidence>
<dbReference type="Gene3D" id="3.40.50.720">
    <property type="entry name" value="NAD(P)-binding Rossmann-like Domain"/>
    <property type="match status" value="1"/>
</dbReference>
<dbReference type="EMBL" id="QFWV02000004">
    <property type="protein sequence ID" value="RKF07919.1"/>
    <property type="molecule type" value="Genomic_DNA"/>
</dbReference>
<dbReference type="Proteomes" id="UP000246132">
    <property type="component" value="Unassembled WGS sequence"/>
</dbReference>
<evidence type="ECO:0000313" key="3">
    <source>
        <dbReference type="EMBL" id="RKF07919.1"/>
    </source>
</evidence>
<dbReference type="PRINTS" id="PR00081">
    <property type="entry name" value="GDHRDH"/>
</dbReference>
<sequence>MQLPSATTLPRKVVVTGSASGIGLAVTASLLEAEAGVVGIDIAGSPDLTSGYEHIRGDLSTFDGIAAVMAELRGRRCDALVHCAGIMRTDANADIAQSMGEALWALHVVAPQRLCELLLPTMPDRVGRVVVLSSRASAGRAGRALYAASKGGSEALVRSMALTVMARGITVNAIAPGPVRTAQTTDPNRADAAVALPPMGRLIVPQEIAATVLFLLSDAAGAITGQTLVQCGGLSLAPPSTATPQRGADHETL</sequence>
<feature type="domain" description="Ketoreductase" evidence="2">
    <location>
        <begin position="11"/>
        <end position="177"/>
    </location>
</feature>
<evidence type="ECO:0000313" key="4">
    <source>
        <dbReference type="Proteomes" id="UP000246132"/>
    </source>
</evidence>
<reference evidence="3 4" key="1">
    <citation type="journal article" date="2018" name="Int. J. Syst. Bacteriol.">
        <title>Oceaniradius stylonemae gen. nov., sp. nov., isolated from a red alga, Stylonema cornu-cervi.</title>
        <authorList>
            <person name="Jeong S."/>
        </authorList>
    </citation>
    <scope>NUCLEOTIDE SEQUENCE [LARGE SCALE GENOMIC DNA]</scope>
    <source>
        <strain evidence="3 4">StC1</strain>
    </source>
</reference>
<dbReference type="GO" id="GO:0032787">
    <property type="term" value="P:monocarboxylic acid metabolic process"/>
    <property type="evidence" value="ECO:0007669"/>
    <property type="project" value="UniProtKB-ARBA"/>
</dbReference>
<dbReference type="CDD" id="cd05233">
    <property type="entry name" value="SDR_c"/>
    <property type="match status" value="1"/>
</dbReference>
<dbReference type="SUPFAM" id="SSF51735">
    <property type="entry name" value="NAD(P)-binding Rossmann-fold domains"/>
    <property type="match status" value="1"/>
</dbReference>
<dbReference type="InterPro" id="IPR036291">
    <property type="entry name" value="NAD(P)-bd_dom_sf"/>
</dbReference>
<dbReference type="AlphaFoldDB" id="A0A3A8AFR3"/>
<protein>
    <submittedName>
        <fullName evidence="3">SDR family oxidoreductase</fullName>
    </submittedName>
</protein>
<comment type="caution">
    <text evidence="3">The sequence shown here is derived from an EMBL/GenBank/DDBJ whole genome shotgun (WGS) entry which is preliminary data.</text>
</comment>
<accession>A0A3A8AFR3</accession>
<dbReference type="Pfam" id="PF13561">
    <property type="entry name" value="adh_short_C2"/>
    <property type="match status" value="1"/>
</dbReference>
<dbReference type="PANTHER" id="PTHR42879">
    <property type="entry name" value="3-OXOACYL-(ACYL-CARRIER-PROTEIN) REDUCTASE"/>
    <property type="match status" value="1"/>
</dbReference>
<dbReference type="InterPro" id="IPR050259">
    <property type="entry name" value="SDR"/>
</dbReference>
<dbReference type="PANTHER" id="PTHR42879:SF2">
    <property type="entry name" value="3-OXOACYL-[ACYL-CARRIER-PROTEIN] REDUCTASE FABG"/>
    <property type="match status" value="1"/>
</dbReference>
<evidence type="ECO:0000256" key="1">
    <source>
        <dbReference type="ARBA" id="ARBA00006484"/>
    </source>
</evidence>
<proteinExistence type="inferred from homology"/>
<dbReference type="InterPro" id="IPR002347">
    <property type="entry name" value="SDR_fam"/>
</dbReference>